<dbReference type="Pfam" id="PF08482">
    <property type="entry name" value="HrpB_C"/>
    <property type="match status" value="1"/>
</dbReference>
<dbReference type="GO" id="GO:0004386">
    <property type="term" value="F:helicase activity"/>
    <property type="evidence" value="ECO:0007669"/>
    <property type="project" value="UniProtKB-KW"/>
</dbReference>
<dbReference type="OrthoDB" id="9805617at2"/>
<dbReference type="PANTHER" id="PTHR43519:SF1">
    <property type="entry name" value="ATP-DEPENDENT RNA HELICASE HRPB"/>
    <property type="match status" value="1"/>
</dbReference>
<evidence type="ECO:0000256" key="3">
    <source>
        <dbReference type="ARBA" id="ARBA00022806"/>
    </source>
</evidence>
<evidence type="ECO:0000259" key="7">
    <source>
        <dbReference type="PROSITE" id="PS51194"/>
    </source>
</evidence>
<feature type="compositionally biased region" description="Polar residues" evidence="5">
    <location>
        <begin position="831"/>
        <end position="845"/>
    </location>
</feature>
<dbReference type="PROSITE" id="PS51192">
    <property type="entry name" value="HELICASE_ATP_BIND_1"/>
    <property type="match status" value="1"/>
</dbReference>
<dbReference type="PROSITE" id="PS51194">
    <property type="entry name" value="HELICASE_CTER"/>
    <property type="match status" value="1"/>
</dbReference>
<dbReference type="Gene3D" id="3.40.50.300">
    <property type="entry name" value="P-loop containing nucleotide triphosphate hydrolases"/>
    <property type="match status" value="2"/>
</dbReference>
<evidence type="ECO:0000313" key="8">
    <source>
        <dbReference type="EMBL" id="RBO78456.1"/>
    </source>
</evidence>
<dbReference type="SMART" id="SM00847">
    <property type="entry name" value="HA2"/>
    <property type="match status" value="1"/>
</dbReference>
<protein>
    <submittedName>
        <fullName evidence="8">ATP-dependent helicase HrpB</fullName>
    </submittedName>
</protein>
<dbReference type="NCBIfam" id="TIGR01970">
    <property type="entry name" value="DEAH_box_HrpB"/>
    <property type="match status" value="1"/>
</dbReference>
<dbReference type="InterPro" id="IPR011545">
    <property type="entry name" value="DEAD/DEAH_box_helicase_dom"/>
</dbReference>
<gene>
    <name evidence="8" type="ORF">DFP76_11644</name>
</gene>
<keyword evidence="1" id="KW-0547">Nucleotide-binding</keyword>
<keyword evidence="9" id="KW-1185">Reference proteome</keyword>
<dbReference type="GO" id="GO:0016787">
    <property type="term" value="F:hydrolase activity"/>
    <property type="evidence" value="ECO:0007669"/>
    <property type="project" value="UniProtKB-KW"/>
</dbReference>
<dbReference type="SUPFAM" id="SSF52540">
    <property type="entry name" value="P-loop containing nucleoside triphosphate hydrolases"/>
    <property type="match status" value="1"/>
</dbReference>
<dbReference type="InterPro" id="IPR049614">
    <property type="entry name" value="HrpB_DEXH"/>
</dbReference>
<dbReference type="CDD" id="cd18791">
    <property type="entry name" value="SF2_C_RHA"/>
    <property type="match status" value="1"/>
</dbReference>
<feature type="domain" description="Helicase C-terminal" evidence="7">
    <location>
        <begin position="207"/>
        <end position="374"/>
    </location>
</feature>
<sequence length="845" mass="94964">MTSSLPIHAILPDLLHTLAEQDQAILEAAPGAGKTTVVPIALMNEAWLKGRKIIMLEPRRLAAKAAAKRLADTLNEPVGKRIGYRIRHDTKESQDTQVLVVTEGVLTRMLQDDPSLSDISLVIFDEFHERNLHSDLAFALCLQTRELYRDDNPLKLLVMSATLDTQLLEQRLGCSTLSSAGRSYPVKVLYNNKALKIAEVSDEVSCTVLQAYRQQSGNILVFLPGQKEIRQVHQSLNKELKGQANLSILPLYGDLSLQEQEKVIAPTDESERKIVLATAIAQTSLTIEGIRVVVDSGLSREARFDANTATTRLHTRRATQAETVQRAGRAGRTQTGVCYRWWSEEQQHRLAAQAQPQIECLELSALTLNLAQWGIQDRLELDWITPPPEGHFQQSLDTLRQLNAIEAEELILTAHGEHMSQLNLEPRLAHLLLLGKQWGHSDLACQACALLSEGDPMSNIGSEFAMRLQWLTQSDTKLTAHKPKHFYQQSIKQWRHRSASIEISTRTKDLSEEDALGLLLAATFFDRIAQRQSDTKGNSNQKVHYKLTNGRLASLDNTDSNGQSDYLVALDIGGHQGREEDQIYLSHPLNLAALNKHLPELKKEVTHLAWSKKDARLISEQQVWIGKLCVQRQVSSQLPADATTAAINQYIRQAGLAVLPWNQDCDQLRARIHFAAQHDNQAEWPNMSDEELLQTLEAWLAPYLTNVTTQNALDKLDLKSILLNTLDWQQQSRLQQLVPERLAVASGNQHKIDYQQSPPKLSVKLQEAFGMTHTPQVLGQNLTLELLSPAQRPLAVTHDLPFFWQNAYPEIKKEMRGRYPKHPWPDDPLTAQATAKTNRALRSSQ</sequence>
<dbReference type="Pfam" id="PF00270">
    <property type="entry name" value="DEAD"/>
    <property type="match status" value="1"/>
</dbReference>
<organism evidence="8 9">
    <name type="scientific">Marinomonas aquiplantarum</name>
    <dbReference type="NCBI Taxonomy" id="491951"/>
    <lineage>
        <taxon>Bacteria</taxon>
        <taxon>Pseudomonadati</taxon>
        <taxon>Pseudomonadota</taxon>
        <taxon>Gammaproteobacteria</taxon>
        <taxon>Oceanospirillales</taxon>
        <taxon>Oceanospirillaceae</taxon>
        <taxon>Marinomonas</taxon>
    </lineage>
</organism>
<accession>A0A366CSW7</accession>
<keyword evidence="3 8" id="KW-0347">Helicase</keyword>
<dbReference type="InterPro" id="IPR007502">
    <property type="entry name" value="Helicase-assoc_dom"/>
</dbReference>
<dbReference type="InterPro" id="IPR001650">
    <property type="entry name" value="Helicase_C-like"/>
</dbReference>
<evidence type="ECO:0000313" key="9">
    <source>
        <dbReference type="Proteomes" id="UP000252086"/>
    </source>
</evidence>
<dbReference type="EMBL" id="QNRF01000016">
    <property type="protein sequence ID" value="RBO78456.1"/>
    <property type="molecule type" value="Genomic_DNA"/>
</dbReference>
<evidence type="ECO:0000259" key="6">
    <source>
        <dbReference type="PROSITE" id="PS51192"/>
    </source>
</evidence>
<feature type="domain" description="Helicase ATP-binding" evidence="6">
    <location>
        <begin position="15"/>
        <end position="169"/>
    </location>
</feature>
<name>A0A366CSW7_9GAMM</name>
<dbReference type="InterPro" id="IPR013689">
    <property type="entry name" value="RNA_helicase_ATP-dep_HrpB_C"/>
</dbReference>
<dbReference type="Pfam" id="PF00271">
    <property type="entry name" value="Helicase_C"/>
    <property type="match status" value="1"/>
</dbReference>
<evidence type="ECO:0000256" key="4">
    <source>
        <dbReference type="ARBA" id="ARBA00022840"/>
    </source>
</evidence>
<dbReference type="GO" id="GO:0005524">
    <property type="term" value="F:ATP binding"/>
    <property type="evidence" value="ECO:0007669"/>
    <property type="project" value="UniProtKB-KW"/>
</dbReference>
<dbReference type="PIRSF" id="PIRSF005496">
    <property type="entry name" value="ATP_hel_hrpB"/>
    <property type="match status" value="1"/>
</dbReference>
<dbReference type="CDD" id="cd17990">
    <property type="entry name" value="DEXHc_HrpB"/>
    <property type="match status" value="1"/>
</dbReference>
<dbReference type="InterPro" id="IPR010225">
    <property type="entry name" value="HrpB"/>
</dbReference>
<keyword evidence="2" id="KW-0378">Hydrolase</keyword>
<dbReference type="Gene3D" id="1.20.120.1080">
    <property type="match status" value="1"/>
</dbReference>
<reference evidence="8 9" key="1">
    <citation type="submission" date="2018-06" db="EMBL/GenBank/DDBJ databases">
        <title>Genomic Encyclopedia of Type Strains, Phase III (KMG-III): the genomes of soil and plant-associated and newly described type strains.</title>
        <authorList>
            <person name="Whitman W."/>
        </authorList>
    </citation>
    <scope>NUCLEOTIDE SEQUENCE [LARGE SCALE GENOMIC DNA]</scope>
    <source>
        <strain evidence="8 9">CECT 7732</strain>
    </source>
</reference>
<dbReference type="RefSeq" id="WP_113875852.1">
    <property type="nucleotide sequence ID" value="NZ_QNRF01000016.1"/>
</dbReference>
<proteinExistence type="predicted"/>
<evidence type="ECO:0000256" key="5">
    <source>
        <dbReference type="SAM" id="MobiDB-lite"/>
    </source>
</evidence>
<keyword evidence="4" id="KW-0067">ATP-binding</keyword>
<dbReference type="Proteomes" id="UP000252086">
    <property type="component" value="Unassembled WGS sequence"/>
</dbReference>
<comment type="caution">
    <text evidence="8">The sequence shown here is derived from an EMBL/GenBank/DDBJ whole genome shotgun (WGS) entry which is preliminary data.</text>
</comment>
<evidence type="ECO:0000256" key="2">
    <source>
        <dbReference type="ARBA" id="ARBA00022801"/>
    </source>
</evidence>
<dbReference type="InterPro" id="IPR014001">
    <property type="entry name" value="Helicase_ATP-bd"/>
</dbReference>
<dbReference type="PANTHER" id="PTHR43519">
    <property type="entry name" value="ATP-DEPENDENT RNA HELICASE HRPB"/>
    <property type="match status" value="1"/>
</dbReference>
<dbReference type="SMART" id="SM00487">
    <property type="entry name" value="DEXDc"/>
    <property type="match status" value="1"/>
</dbReference>
<dbReference type="SMART" id="SM00490">
    <property type="entry name" value="HELICc"/>
    <property type="match status" value="1"/>
</dbReference>
<dbReference type="GO" id="GO:0003676">
    <property type="term" value="F:nucleic acid binding"/>
    <property type="evidence" value="ECO:0007669"/>
    <property type="project" value="InterPro"/>
</dbReference>
<evidence type="ECO:0000256" key="1">
    <source>
        <dbReference type="ARBA" id="ARBA00022741"/>
    </source>
</evidence>
<dbReference type="AlphaFoldDB" id="A0A366CSW7"/>
<dbReference type="InterPro" id="IPR027417">
    <property type="entry name" value="P-loop_NTPase"/>
</dbReference>
<dbReference type="FunFam" id="3.40.50.300:FF:002125">
    <property type="entry name" value="ATP-dependent helicase HrpB"/>
    <property type="match status" value="1"/>
</dbReference>
<feature type="region of interest" description="Disordered" evidence="5">
    <location>
        <begin position="819"/>
        <end position="845"/>
    </location>
</feature>